<feature type="domain" description="Response regulatory" evidence="7">
    <location>
        <begin position="16"/>
        <end position="133"/>
    </location>
</feature>
<evidence type="ECO:0000313" key="8">
    <source>
        <dbReference type="EMBL" id="ALS60705.1"/>
    </source>
</evidence>
<name>A0ABN4JIF9_9BURK</name>
<evidence type="ECO:0000256" key="3">
    <source>
        <dbReference type="ARBA" id="ARBA00023163"/>
    </source>
</evidence>
<dbReference type="PRINTS" id="PR00038">
    <property type="entry name" value="HTHLUXR"/>
</dbReference>
<dbReference type="InterPro" id="IPR016032">
    <property type="entry name" value="Sig_transdc_resp-reg_C-effctor"/>
</dbReference>
<keyword evidence="4" id="KW-0597">Phosphoprotein</keyword>
<evidence type="ECO:0000313" key="9">
    <source>
        <dbReference type="Proteomes" id="UP000060277"/>
    </source>
</evidence>
<dbReference type="Proteomes" id="UP000060277">
    <property type="component" value="Chromosome"/>
</dbReference>
<dbReference type="SUPFAM" id="SSF46894">
    <property type="entry name" value="C-terminal effector domain of the bipartite response regulators"/>
    <property type="match status" value="1"/>
</dbReference>
<gene>
    <name evidence="8" type="ORF">AT302_13905</name>
</gene>
<organism evidence="8 9">
    <name type="scientific">Pandoraea norimbergensis</name>
    <dbReference type="NCBI Taxonomy" id="93219"/>
    <lineage>
        <taxon>Bacteria</taxon>
        <taxon>Pseudomonadati</taxon>
        <taxon>Pseudomonadota</taxon>
        <taxon>Betaproteobacteria</taxon>
        <taxon>Burkholderiales</taxon>
        <taxon>Burkholderiaceae</taxon>
        <taxon>Pandoraea</taxon>
    </lineage>
</organism>
<evidence type="ECO:0000259" key="7">
    <source>
        <dbReference type="PROSITE" id="PS50110"/>
    </source>
</evidence>
<feature type="compositionally biased region" description="Gly residues" evidence="5">
    <location>
        <begin position="168"/>
        <end position="180"/>
    </location>
</feature>
<dbReference type="PANTHER" id="PTHR43214">
    <property type="entry name" value="TWO-COMPONENT RESPONSE REGULATOR"/>
    <property type="match status" value="1"/>
</dbReference>
<dbReference type="Gene3D" id="1.10.10.10">
    <property type="entry name" value="Winged helix-like DNA-binding domain superfamily/Winged helix DNA-binding domain"/>
    <property type="match status" value="1"/>
</dbReference>
<protein>
    <submittedName>
        <fullName evidence="8">LuxR family transcriptional regulator</fullName>
    </submittedName>
</protein>
<dbReference type="CDD" id="cd06170">
    <property type="entry name" value="LuxR_C_like"/>
    <property type="match status" value="1"/>
</dbReference>
<dbReference type="CDD" id="cd00156">
    <property type="entry name" value="REC"/>
    <property type="match status" value="1"/>
</dbReference>
<accession>A0ABN4JIF9</accession>
<dbReference type="EMBL" id="CP013480">
    <property type="protein sequence ID" value="ALS60705.1"/>
    <property type="molecule type" value="Genomic_DNA"/>
</dbReference>
<dbReference type="InterPro" id="IPR036388">
    <property type="entry name" value="WH-like_DNA-bd_sf"/>
</dbReference>
<evidence type="ECO:0000259" key="6">
    <source>
        <dbReference type="PROSITE" id="PS50043"/>
    </source>
</evidence>
<reference evidence="9" key="1">
    <citation type="submission" date="2015-12" db="EMBL/GenBank/DDBJ databases">
        <title>Complete genome sequence of Pandoraea norimbergensis DSM 11628.</title>
        <authorList>
            <person name="Ee R."/>
            <person name="Lim Y.-L."/>
            <person name="Yong D."/>
            <person name="Yin W.-F."/>
            <person name="Chan K.-G."/>
        </authorList>
    </citation>
    <scope>NUCLEOTIDE SEQUENCE [LARGE SCALE GENOMIC DNA]</scope>
    <source>
        <strain evidence="9">DSM 11628</strain>
    </source>
</reference>
<dbReference type="Gene3D" id="3.40.50.2300">
    <property type="match status" value="1"/>
</dbReference>
<keyword evidence="2" id="KW-0238">DNA-binding</keyword>
<dbReference type="PROSITE" id="PS00622">
    <property type="entry name" value="HTH_LUXR_1"/>
    <property type="match status" value="1"/>
</dbReference>
<dbReference type="PROSITE" id="PS50110">
    <property type="entry name" value="RESPONSE_REGULATORY"/>
    <property type="match status" value="1"/>
</dbReference>
<sequence>MSASTPAVAEPVLPGPLLLVEDDPATQTRMRSILTSLGYTDDAVHVAGSLAQARAILADQPFALTLIDVGLPDGSGIDLIGELHARDPALPILVISAWSTEQIIVGALRTGATGYLLKERDDTEIALSIRSALRGGAPIDPFVARHILSLVGVTRPSQAAVSPPAASGGSGTGRGLGLGQGQSQTQTADAAPALSPREIEILGLVAKGMTNREIAALLSISSLTVACHIKNIYKKLAVNSRTQAVFEARTFGLLP</sequence>
<dbReference type="SMART" id="SM00421">
    <property type="entry name" value="HTH_LUXR"/>
    <property type="match status" value="1"/>
</dbReference>
<dbReference type="SMART" id="SM00448">
    <property type="entry name" value="REC"/>
    <property type="match status" value="1"/>
</dbReference>
<evidence type="ECO:0000256" key="5">
    <source>
        <dbReference type="SAM" id="MobiDB-lite"/>
    </source>
</evidence>
<feature type="region of interest" description="Disordered" evidence="5">
    <location>
        <begin position="159"/>
        <end position="191"/>
    </location>
</feature>
<evidence type="ECO:0000256" key="1">
    <source>
        <dbReference type="ARBA" id="ARBA00023015"/>
    </source>
</evidence>
<dbReference type="InterPro" id="IPR039420">
    <property type="entry name" value="WalR-like"/>
</dbReference>
<proteinExistence type="predicted"/>
<feature type="domain" description="HTH luxR-type" evidence="6">
    <location>
        <begin position="187"/>
        <end position="252"/>
    </location>
</feature>
<keyword evidence="9" id="KW-1185">Reference proteome</keyword>
<evidence type="ECO:0000256" key="4">
    <source>
        <dbReference type="PROSITE-ProRule" id="PRU00169"/>
    </source>
</evidence>
<evidence type="ECO:0000256" key="2">
    <source>
        <dbReference type="ARBA" id="ARBA00023125"/>
    </source>
</evidence>
<dbReference type="RefSeq" id="WP_058377619.1">
    <property type="nucleotide sequence ID" value="NZ_CP013480.3"/>
</dbReference>
<keyword evidence="3" id="KW-0804">Transcription</keyword>
<dbReference type="Pfam" id="PF00196">
    <property type="entry name" value="GerE"/>
    <property type="match status" value="1"/>
</dbReference>
<dbReference type="SUPFAM" id="SSF52172">
    <property type="entry name" value="CheY-like"/>
    <property type="match status" value="1"/>
</dbReference>
<feature type="modified residue" description="4-aspartylphosphate" evidence="4">
    <location>
        <position position="68"/>
    </location>
</feature>
<dbReference type="InterPro" id="IPR011006">
    <property type="entry name" value="CheY-like_superfamily"/>
</dbReference>
<dbReference type="InterPro" id="IPR000792">
    <property type="entry name" value="Tscrpt_reg_LuxR_C"/>
</dbReference>
<dbReference type="Pfam" id="PF00072">
    <property type="entry name" value="Response_reg"/>
    <property type="match status" value="1"/>
</dbReference>
<dbReference type="InterPro" id="IPR001789">
    <property type="entry name" value="Sig_transdc_resp-reg_receiver"/>
</dbReference>
<dbReference type="PROSITE" id="PS50043">
    <property type="entry name" value="HTH_LUXR_2"/>
    <property type="match status" value="1"/>
</dbReference>
<dbReference type="PANTHER" id="PTHR43214:SF41">
    <property type="entry name" value="NITRATE_NITRITE RESPONSE REGULATOR PROTEIN NARP"/>
    <property type="match status" value="1"/>
</dbReference>
<keyword evidence="1" id="KW-0805">Transcription regulation</keyword>